<dbReference type="EMBL" id="LAZR01001453">
    <property type="protein sequence ID" value="KKN44420.1"/>
    <property type="molecule type" value="Genomic_DNA"/>
</dbReference>
<name>A0A0F9QJY7_9ZZZZ</name>
<accession>A0A0F9QJY7</accession>
<proteinExistence type="predicted"/>
<comment type="caution">
    <text evidence="1">The sequence shown here is derived from an EMBL/GenBank/DDBJ whole genome shotgun (WGS) entry which is preliminary data.</text>
</comment>
<reference evidence="1" key="1">
    <citation type="journal article" date="2015" name="Nature">
        <title>Complex archaea that bridge the gap between prokaryotes and eukaryotes.</title>
        <authorList>
            <person name="Spang A."/>
            <person name="Saw J.H."/>
            <person name="Jorgensen S.L."/>
            <person name="Zaremba-Niedzwiedzka K."/>
            <person name="Martijn J."/>
            <person name="Lind A.E."/>
            <person name="van Eijk R."/>
            <person name="Schleper C."/>
            <person name="Guy L."/>
            <person name="Ettema T.J."/>
        </authorList>
    </citation>
    <scope>NUCLEOTIDE SEQUENCE</scope>
</reference>
<gene>
    <name evidence="1" type="ORF">LCGC14_0693350</name>
</gene>
<evidence type="ECO:0000313" key="1">
    <source>
        <dbReference type="EMBL" id="KKN44420.1"/>
    </source>
</evidence>
<organism evidence="1">
    <name type="scientific">marine sediment metagenome</name>
    <dbReference type="NCBI Taxonomy" id="412755"/>
    <lineage>
        <taxon>unclassified sequences</taxon>
        <taxon>metagenomes</taxon>
        <taxon>ecological metagenomes</taxon>
    </lineage>
</organism>
<protein>
    <submittedName>
        <fullName evidence="1">Uncharacterized protein</fullName>
    </submittedName>
</protein>
<dbReference type="AlphaFoldDB" id="A0A0F9QJY7"/>
<sequence length="327" mass="37484">MTHPLTDNDKWIFWQPYIQAKSTIFLLESMKKKDDKGGLISLAASSTCREGILSNMRQYLWDKTMQGEQDGYKKTFKRLRRVRLFDPRLHEDLQGANQIRMHENGLKPKGGHAAPIPEGKIEEFLLVMDALVGLPSVLLSHRRPEGEWWRTDPKNCRATSTFISWNGTDNWFMRHPTLVAIITGLTRQAAMLTAHGLGEKMLELVERKQVEEALTTGNWRLAYGLCKNLQPYIEVPNGQGAGYQNYPFPYGQWKRFDCLQRAQRRHNYEAVFAGNFYDCWGLNKEAAGGRWSGAFAYWGNPGNENANFDLLMKLGEPRRRAKGGKKS</sequence>